<reference evidence="1 2" key="1">
    <citation type="journal article" date="2024" name="IMA Fungus">
        <title>IMA Genome - F19 : A genome assembly and annotation guide to empower mycologists, including annotated draft genome sequences of Ceratocystis pirilliformis, Diaporthe australafricana, Fusarium ophioides, Paecilomyces lecythidis, and Sporothrix stenoceras.</title>
        <authorList>
            <person name="Aylward J."/>
            <person name="Wilson A.M."/>
            <person name="Visagie C.M."/>
            <person name="Spraker J."/>
            <person name="Barnes I."/>
            <person name="Buitendag C."/>
            <person name="Ceriani C."/>
            <person name="Del Mar Angel L."/>
            <person name="du Plessis D."/>
            <person name="Fuchs T."/>
            <person name="Gasser K."/>
            <person name="Kramer D."/>
            <person name="Li W."/>
            <person name="Munsamy K."/>
            <person name="Piso A."/>
            <person name="Price J.L."/>
            <person name="Sonnekus B."/>
            <person name="Thomas C."/>
            <person name="van der Nest A."/>
            <person name="van Dijk A."/>
            <person name="van Heerden A."/>
            <person name="van Vuuren N."/>
            <person name="Yilmaz N."/>
            <person name="Duong T.A."/>
            <person name="van der Merwe N.A."/>
            <person name="Wingfield M.J."/>
            <person name="Wingfield B.D."/>
        </authorList>
    </citation>
    <scope>NUCLEOTIDE SEQUENCE [LARGE SCALE GENOMIC DNA]</scope>
    <source>
        <strain evidence="1 2">CMW 18300</strain>
    </source>
</reference>
<accession>A0ABR3WCY1</accession>
<keyword evidence="2" id="KW-1185">Reference proteome</keyword>
<organism evidence="1 2">
    <name type="scientific">Diaporthe australafricana</name>
    <dbReference type="NCBI Taxonomy" id="127596"/>
    <lineage>
        <taxon>Eukaryota</taxon>
        <taxon>Fungi</taxon>
        <taxon>Dikarya</taxon>
        <taxon>Ascomycota</taxon>
        <taxon>Pezizomycotina</taxon>
        <taxon>Sordariomycetes</taxon>
        <taxon>Sordariomycetidae</taxon>
        <taxon>Diaporthales</taxon>
        <taxon>Diaporthaceae</taxon>
        <taxon>Diaporthe</taxon>
    </lineage>
</organism>
<gene>
    <name evidence="1" type="ORF">Daus18300_009859</name>
</gene>
<comment type="caution">
    <text evidence="1">The sequence shown here is derived from an EMBL/GenBank/DDBJ whole genome shotgun (WGS) entry which is preliminary data.</text>
</comment>
<dbReference type="EMBL" id="JAWRVE010000103">
    <property type="protein sequence ID" value="KAL1858861.1"/>
    <property type="molecule type" value="Genomic_DNA"/>
</dbReference>
<name>A0ABR3WCY1_9PEZI</name>
<sequence>MLLGLTTTAFANGTAVLNILPTLSGLYGVARPASALGVLGFPIPAGPPEAQKLSLSMTRMYGVRQATMGLASLALWWSGEHRLMGVLMLVNTPVAIVDGFVSRWQVGGGEWGHWGFIPLGLVLTIGLLRAPPGS</sequence>
<evidence type="ECO:0000313" key="2">
    <source>
        <dbReference type="Proteomes" id="UP001583177"/>
    </source>
</evidence>
<dbReference type="InterPro" id="IPR025363">
    <property type="entry name" value="DUF4267"/>
</dbReference>
<evidence type="ECO:0008006" key="3">
    <source>
        <dbReference type="Google" id="ProtNLM"/>
    </source>
</evidence>
<evidence type="ECO:0000313" key="1">
    <source>
        <dbReference type="EMBL" id="KAL1858861.1"/>
    </source>
</evidence>
<dbReference type="Pfam" id="PF14087">
    <property type="entry name" value="DUF4267"/>
    <property type="match status" value="1"/>
</dbReference>
<proteinExistence type="predicted"/>
<protein>
    <recommendedName>
        <fullName evidence="3">DUF4267 domain-containing protein</fullName>
    </recommendedName>
</protein>
<dbReference type="Proteomes" id="UP001583177">
    <property type="component" value="Unassembled WGS sequence"/>
</dbReference>